<dbReference type="PIRSF" id="PIRSF022976">
    <property type="entry name" value="NADH_Oxi_21kDa"/>
    <property type="match status" value="1"/>
</dbReference>
<dbReference type="AlphaFoldDB" id="A0AAD9Z3P7"/>
<evidence type="ECO:0000313" key="2">
    <source>
        <dbReference type="EMBL" id="KAK3171005.1"/>
    </source>
</evidence>
<reference evidence="2" key="1">
    <citation type="submission" date="2022-11" db="EMBL/GenBank/DDBJ databases">
        <title>Chromosomal genome sequence assembly and mating type (MAT) locus characterization of the leprose asexual lichenized fungus Lepraria neglecta (Nyl.) Erichsen.</title>
        <authorList>
            <person name="Allen J.L."/>
            <person name="Pfeffer B."/>
        </authorList>
    </citation>
    <scope>NUCLEOTIDE SEQUENCE</scope>
    <source>
        <strain evidence="2">Allen 5258</strain>
    </source>
</reference>
<sequence length="210" mass="22677">MATNAGAGAARQLASARKGTAVWKKYTVQSHGVWDRIRRALAVDPDRSTGVPLNPQYRNPPPGANPPEAYDDPVTVPSGDIAENAYYKRDVRRSYPRLSVVKQADVVGLLSVGSKANPKEDVLQIGEAGAKQLVQVKQEGEEKGLAAFLEKEKNGTLGIFGPDGLPPFPSGMSRTSPVGGRKYVMDADRDQGYPEEYVPKWRLSALKTGS</sequence>
<dbReference type="CDD" id="cd22849">
    <property type="entry name" value="NuzM"/>
    <property type="match status" value="1"/>
</dbReference>
<organism evidence="2 3">
    <name type="scientific">Lepraria neglecta</name>
    <dbReference type="NCBI Taxonomy" id="209136"/>
    <lineage>
        <taxon>Eukaryota</taxon>
        <taxon>Fungi</taxon>
        <taxon>Dikarya</taxon>
        <taxon>Ascomycota</taxon>
        <taxon>Pezizomycotina</taxon>
        <taxon>Lecanoromycetes</taxon>
        <taxon>OSLEUM clade</taxon>
        <taxon>Lecanoromycetidae</taxon>
        <taxon>Lecanorales</taxon>
        <taxon>Lecanorineae</taxon>
        <taxon>Stereocaulaceae</taxon>
        <taxon>Lepraria</taxon>
    </lineage>
</organism>
<comment type="caution">
    <text evidence="2">The sequence shown here is derived from an EMBL/GenBank/DDBJ whole genome shotgun (WGS) entry which is preliminary data.</text>
</comment>
<name>A0AAD9Z3P7_9LECA</name>
<evidence type="ECO:0000256" key="1">
    <source>
        <dbReference type="SAM" id="MobiDB-lite"/>
    </source>
</evidence>
<gene>
    <name evidence="2" type="ORF">OEA41_003089</name>
</gene>
<protein>
    <recommendedName>
        <fullName evidence="4">NADH dehydrogenase [ubiquinone] 1 alpha subcomplex subunit 7</fullName>
    </recommendedName>
</protein>
<accession>A0AAD9Z3P7</accession>
<dbReference type="PANTHER" id="PTHR37325">
    <property type="entry name" value="OXIDOREDUCTASE 21 KDA SUBUNIT, PUTATIVE (AFU_ORTHOLOGUE AFUA_4G05910)-RELATED"/>
    <property type="match status" value="1"/>
</dbReference>
<evidence type="ECO:0000313" key="3">
    <source>
        <dbReference type="Proteomes" id="UP001276659"/>
    </source>
</evidence>
<feature type="region of interest" description="Disordered" evidence="1">
    <location>
        <begin position="44"/>
        <end position="77"/>
    </location>
</feature>
<keyword evidence="3" id="KW-1185">Reference proteome</keyword>
<feature type="region of interest" description="Disordered" evidence="1">
    <location>
        <begin position="160"/>
        <end position="181"/>
    </location>
</feature>
<dbReference type="EMBL" id="JASNWA010000008">
    <property type="protein sequence ID" value="KAK3171005.1"/>
    <property type="molecule type" value="Genomic_DNA"/>
</dbReference>
<proteinExistence type="predicted"/>
<evidence type="ECO:0008006" key="4">
    <source>
        <dbReference type="Google" id="ProtNLM"/>
    </source>
</evidence>
<dbReference type="InterPro" id="IPR016813">
    <property type="entry name" value="NADH_Ub_cplx-1_21kDa"/>
</dbReference>
<dbReference type="Proteomes" id="UP001276659">
    <property type="component" value="Unassembled WGS sequence"/>
</dbReference>
<dbReference type="PANTHER" id="PTHR37325:SF1">
    <property type="entry name" value="OXIDOREDUCTASE 21 KDA SUBUNIT, PUTATIVE (AFU_ORTHOLOGUE AFUA_4G05910)-RELATED"/>
    <property type="match status" value="1"/>
</dbReference>